<gene>
    <name evidence="2" type="ORF">JOE57_002697</name>
</gene>
<feature type="region of interest" description="Disordered" evidence="1">
    <location>
        <begin position="455"/>
        <end position="490"/>
    </location>
</feature>
<dbReference type="Proteomes" id="UP000704762">
    <property type="component" value="Unassembled WGS sequence"/>
</dbReference>
<evidence type="ECO:0000313" key="2">
    <source>
        <dbReference type="EMBL" id="MBM7799776.1"/>
    </source>
</evidence>
<dbReference type="EMBL" id="JAFBCF010000001">
    <property type="protein sequence ID" value="MBM7799776.1"/>
    <property type="molecule type" value="Genomic_DNA"/>
</dbReference>
<dbReference type="InterPro" id="IPR043777">
    <property type="entry name" value="DUF5719"/>
</dbReference>
<accession>A0ABS2RLA2</accession>
<proteinExistence type="predicted"/>
<name>A0ABS2RLA2_9ACTN</name>
<comment type="caution">
    <text evidence="2">The sequence shown here is derived from an EMBL/GenBank/DDBJ whole genome shotgun (WGS) entry which is preliminary data.</text>
</comment>
<protein>
    <recommendedName>
        <fullName evidence="4">Secreted protein</fullName>
    </recommendedName>
</protein>
<sequence length="490" mass="49716">MRRSTGRAAGWQLRSVVTLATALLAAILIAAGGSFIGAQSATFDPGRIPLVGRTRSVCTVPDGDEGTASDQRRTEIGAVVMRKAPGREGRLDGGPLTGDEKLFTLDEQGTGELLRKPAASVLLSGEGVMATASAGSVITTAASGDDQGISVAPCTAPAVDHWFVGVGHSDQQQSTLILTNVDETQAEVDLRFFGAKGMIIVPGSPGMIVPGRSSVTVGLASLVDAQGPLTVSVHATKGRVAAISRDQRSVGDEPAGADWHPSAISPRRQVVVPGLPSGAGGRELLVVNPGDRRAVVKVEVLGAGGSYAPIGAETVDVAPESTASVDLADALGGEAAGLRLSSDQPVTATVQSTSSRSGASSDLAFEVADPPVIRSGIAAAAILDGAASTLQLANNGPSEVTVSFDVVSYAGRILRQDDVPMAAGSSDTRVLTQTPPAYLVVRTPEGADVHASVTQEQNEGDVAGLTTPSLVSPDLASRAPQVRQDPAAGR</sequence>
<reference evidence="2 3" key="1">
    <citation type="submission" date="2021-01" db="EMBL/GenBank/DDBJ databases">
        <title>Sequencing the genomes of 1000 actinobacteria strains.</title>
        <authorList>
            <person name="Klenk H.-P."/>
        </authorList>
    </citation>
    <scope>NUCLEOTIDE SEQUENCE [LARGE SCALE GENOMIC DNA]</scope>
    <source>
        <strain evidence="2 3">DSM 18662</strain>
    </source>
</reference>
<keyword evidence="3" id="KW-1185">Reference proteome</keyword>
<organism evidence="2 3">
    <name type="scientific">Microlunatus panaciterrae</name>
    <dbReference type="NCBI Taxonomy" id="400768"/>
    <lineage>
        <taxon>Bacteria</taxon>
        <taxon>Bacillati</taxon>
        <taxon>Actinomycetota</taxon>
        <taxon>Actinomycetes</taxon>
        <taxon>Propionibacteriales</taxon>
        <taxon>Propionibacteriaceae</taxon>
        <taxon>Microlunatus</taxon>
    </lineage>
</organism>
<dbReference type="Pfam" id="PF18986">
    <property type="entry name" value="DUF5719"/>
    <property type="match status" value="1"/>
</dbReference>
<dbReference type="RefSeq" id="WP_204918744.1">
    <property type="nucleotide sequence ID" value="NZ_BAAAQP010000003.1"/>
</dbReference>
<evidence type="ECO:0000256" key="1">
    <source>
        <dbReference type="SAM" id="MobiDB-lite"/>
    </source>
</evidence>
<evidence type="ECO:0000313" key="3">
    <source>
        <dbReference type="Proteomes" id="UP000704762"/>
    </source>
</evidence>
<evidence type="ECO:0008006" key="4">
    <source>
        <dbReference type="Google" id="ProtNLM"/>
    </source>
</evidence>